<evidence type="ECO:0000259" key="3">
    <source>
        <dbReference type="Pfam" id="PF03968"/>
    </source>
</evidence>
<keyword evidence="5" id="KW-1185">Reference proteome</keyword>
<dbReference type="Gene3D" id="2.60.450.10">
    <property type="entry name" value="Lipopolysaccharide (LPS) transport protein A like domain"/>
    <property type="match status" value="1"/>
</dbReference>
<dbReference type="PANTHER" id="PTHR36504:SF1">
    <property type="entry name" value="LIPOPOLYSACCHARIDE EXPORT SYSTEM PROTEIN LPTA"/>
    <property type="match status" value="1"/>
</dbReference>
<sequence>MRKLLICGILGLCLAAGLPGMTLAQVEVGFGGVAYDPDQPVEVTADGLTLDQTTGEAVFSGNVLVVQGDLRMAAGQVRILYSDQTGRNEVREVVATGGVLVTRGADAAEGSEARYDVETAMLTMRGNVLVTQGTTAVAGDRMVVNMRTGNGSVDGRVRTVLDTGGSE</sequence>
<feature type="chain" id="PRO_5047129220" evidence="2">
    <location>
        <begin position="25"/>
        <end position="167"/>
    </location>
</feature>
<protein>
    <submittedName>
        <fullName evidence="4">LptA/OstA family protein</fullName>
    </submittedName>
</protein>
<dbReference type="RefSeq" id="WP_259548533.1">
    <property type="nucleotide sequence ID" value="NZ_BAABHW010000003.1"/>
</dbReference>
<dbReference type="InterPro" id="IPR052037">
    <property type="entry name" value="LPS_export_LptA"/>
</dbReference>
<dbReference type="PANTHER" id="PTHR36504">
    <property type="entry name" value="LIPOPOLYSACCHARIDE EXPORT SYSTEM PROTEIN LPTA"/>
    <property type="match status" value="1"/>
</dbReference>
<evidence type="ECO:0000313" key="5">
    <source>
        <dbReference type="Proteomes" id="UP001499910"/>
    </source>
</evidence>
<dbReference type="InterPro" id="IPR005653">
    <property type="entry name" value="OstA-like_N"/>
</dbReference>
<name>A0ABP9LDK9_9RHOB</name>
<gene>
    <name evidence="4" type="ORF">GCM10023209_25270</name>
</gene>
<evidence type="ECO:0000313" key="4">
    <source>
        <dbReference type="EMBL" id="GAA5076307.1"/>
    </source>
</evidence>
<evidence type="ECO:0000256" key="2">
    <source>
        <dbReference type="SAM" id="SignalP"/>
    </source>
</evidence>
<dbReference type="EMBL" id="BAABHW010000003">
    <property type="protein sequence ID" value="GAA5076307.1"/>
    <property type="molecule type" value="Genomic_DNA"/>
</dbReference>
<reference evidence="5" key="1">
    <citation type="journal article" date="2019" name="Int. J. Syst. Evol. Microbiol.">
        <title>The Global Catalogue of Microorganisms (GCM) 10K type strain sequencing project: providing services to taxonomists for standard genome sequencing and annotation.</title>
        <authorList>
            <consortium name="The Broad Institute Genomics Platform"/>
            <consortium name="The Broad Institute Genome Sequencing Center for Infectious Disease"/>
            <person name="Wu L."/>
            <person name="Ma J."/>
        </authorList>
    </citation>
    <scope>NUCLEOTIDE SEQUENCE [LARGE SCALE GENOMIC DNA]</scope>
    <source>
        <strain evidence="5">JCM 18015</strain>
    </source>
</reference>
<organism evidence="4 5">
    <name type="scientific">[Roseibacterium] beibuensis</name>
    <dbReference type="NCBI Taxonomy" id="1193142"/>
    <lineage>
        <taxon>Bacteria</taxon>
        <taxon>Pseudomonadati</taxon>
        <taxon>Pseudomonadota</taxon>
        <taxon>Alphaproteobacteria</taxon>
        <taxon>Rhodobacterales</taxon>
        <taxon>Roseobacteraceae</taxon>
        <taxon>Roseicyclus</taxon>
    </lineage>
</organism>
<keyword evidence="1 2" id="KW-0732">Signal</keyword>
<dbReference type="Proteomes" id="UP001499910">
    <property type="component" value="Unassembled WGS sequence"/>
</dbReference>
<dbReference type="Pfam" id="PF03968">
    <property type="entry name" value="LptD_N"/>
    <property type="match status" value="1"/>
</dbReference>
<feature type="signal peptide" evidence="2">
    <location>
        <begin position="1"/>
        <end position="24"/>
    </location>
</feature>
<evidence type="ECO:0000256" key="1">
    <source>
        <dbReference type="ARBA" id="ARBA00022729"/>
    </source>
</evidence>
<feature type="domain" description="Organic solvent tolerance-like N-terminal" evidence="3">
    <location>
        <begin position="42"/>
        <end position="149"/>
    </location>
</feature>
<comment type="caution">
    <text evidence="4">The sequence shown here is derived from an EMBL/GenBank/DDBJ whole genome shotgun (WGS) entry which is preliminary data.</text>
</comment>
<proteinExistence type="predicted"/>
<accession>A0ABP9LDK9</accession>